<comment type="similarity">
    <text evidence="1">Belongs to the UPF0270 family.</text>
</comment>
<reference evidence="2 3" key="1">
    <citation type="submission" date="2019-02" db="EMBL/GenBank/DDBJ databases">
        <authorList>
            <person name="Li S.-H."/>
        </authorList>
    </citation>
    <scope>NUCLEOTIDE SEQUENCE [LARGE SCALE GENOMIC DNA]</scope>
    <source>
        <strain evidence="2 3">IMCC14385</strain>
    </source>
</reference>
<dbReference type="Pfam" id="PF06794">
    <property type="entry name" value="UPF0270"/>
    <property type="match status" value="1"/>
</dbReference>
<dbReference type="Proteomes" id="UP000326287">
    <property type="component" value="Chromosome"/>
</dbReference>
<sequence length="80" mass="9139">MSAYIIVPVDRLAEAVLQALLEEFASRDGTDYGERELTLDEKAGNLRRQLDADELCILFHSESEEWDLVTREQADLLLND</sequence>
<dbReference type="EMBL" id="CP036422">
    <property type="protein sequence ID" value="QFU76045.1"/>
    <property type="molecule type" value="Genomic_DNA"/>
</dbReference>
<dbReference type="Gene3D" id="1.10.10.610">
    <property type="entry name" value="YehU-like"/>
    <property type="match status" value="1"/>
</dbReference>
<gene>
    <name evidence="2" type="ORF">EY643_10435</name>
</gene>
<dbReference type="KEGG" id="halc:EY643_10435"/>
<accession>A0A5P9NKK9</accession>
<dbReference type="RefSeq" id="WP_152662150.1">
    <property type="nucleotide sequence ID" value="NZ_CP036422.1"/>
</dbReference>
<dbReference type="AlphaFoldDB" id="A0A5P9NKK9"/>
<dbReference type="InterPro" id="IPR036685">
    <property type="entry name" value="YehU-like_sf"/>
</dbReference>
<name>A0A5P9NKK9_9GAMM</name>
<dbReference type="OrthoDB" id="6120729at2"/>
<dbReference type="SUPFAM" id="SSF118001">
    <property type="entry name" value="YehU-like"/>
    <property type="match status" value="1"/>
</dbReference>
<protein>
    <submittedName>
        <fullName evidence="2">YheU family protein</fullName>
    </submittedName>
</protein>
<evidence type="ECO:0000256" key="1">
    <source>
        <dbReference type="ARBA" id="ARBA00006450"/>
    </source>
</evidence>
<evidence type="ECO:0000313" key="2">
    <source>
        <dbReference type="EMBL" id="QFU76045.1"/>
    </source>
</evidence>
<proteinExistence type="inferred from homology"/>
<evidence type="ECO:0000313" key="3">
    <source>
        <dbReference type="Proteomes" id="UP000326287"/>
    </source>
</evidence>
<keyword evidence="3" id="KW-1185">Reference proteome</keyword>
<dbReference type="InterPro" id="IPR010648">
    <property type="entry name" value="UPF0270"/>
</dbReference>
<organism evidence="2 3">
    <name type="scientific">Halioglobus maricola</name>
    <dbReference type="NCBI Taxonomy" id="2601894"/>
    <lineage>
        <taxon>Bacteria</taxon>
        <taxon>Pseudomonadati</taxon>
        <taxon>Pseudomonadota</taxon>
        <taxon>Gammaproteobacteria</taxon>
        <taxon>Cellvibrionales</taxon>
        <taxon>Halieaceae</taxon>
        <taxon>Halioglobus</taxon>
    </lineage>
</organism>